<dbReference type="EMBL" id="JAPQKN010000006">
    <property type="protein sequence ID" value="KAJ5157176.1"/>
    <property type="molecule type" value="Genomic_DNA"/>
</dbReference>
<evidence type="ECO:0000313" key="2">
    <source>
        <dbReference type="Proteomes" id="UP001149163"/>
    </source>
</evidence>
<name>A0A9W9HWA3_9EURO</name>
<protein>
    <submittedName>
        <fullName evidence="1">Uncharacterized protein</fullName>
    </submittedName>
</protein>
<organism evidence="1 2">
    <name type="scientific">Penicillium canariense</name>
    <dbReference type="NCBI Taxonomy" id="189055"/>
    <lineage>
        <taxon>Eukaryota</taxon>
        <taxon>Fungi</taxon>
        <taxon>Dikarya</taxon>
        <taxon>Ascomycota</taxon>
        <taxon>Pezizomycotina</taxon>
        <taxon>Eurotiomycetes</taxon>
        <taxon>Eurotiomycetidae</taxon>
        <taxon>Eurotiales</taxon>
        <taxon>Aspergillaceae</taxon>
        <taxon>Penicillium</taxon>
    </lineage>
</organism>
<sequence length="377" mass="42629">MHLDVEVETSYPITFTITRDADDPQRQPCIIHRDPIEDGVGQPGIMLFQCTSEISHYLHPVSVDPDQLRAKSLQPQEVSTLDPCFKELVPGASVSWEVPLPDVYFDSFRPGQFYNILWVGGQIPLWDWGTLAEHSNGKLSPKSPALILPGGLVKSLGIIAEESDIDEEAPLPPSPKPRLASARVSGAPILSLSLAGPPTLSFKDRTSAGRLRYTITGTLSYNIDSDAMNGEPVTFHTFRFREVDRRVWGFRLYYGENNQWCPYEPSDPYRYREYRYSNPVANIVGRNDQNAFAALRPGESWSFTREVTEFPENAAPGDQFRYGFKGAQLDWWDWGHLRDHEDTVVWIEEIVCNPRYNGGRPVLIVPASNWVEFALVE</sequence>
<dbReference type="OrthoDB" id="4323953at2759"/>
<dbReference type="AlphaFoldDB" id="A0A9W9HWA3"/>
<dbReference type="Proteomes" id="UP001149163">
    <property type="component" value="Unassembled WGS sequence"/>
</dbReference>
<gene>
    <name evidence="1" type="ORF">N7482_008276</name>
</gene>
<dbReference type="GeneID" id="81429576"/>
<comment type="caution">
    <text evidence="1">The sequence shown here is derived from an EMBL/GenBank/DDBJ whole genome shotgun (WGS) entry which is preliminary data.</text>
</comment>
<proteinExistence type="predicted"/>
<evidence type="ECO:0000313" key="1">
    <source>
        <dbReference type="EMBL" id="KAJ5157176.1"/>
    </source>
</evidence>
<reference evidence="1" key="1">
    <citation type="submission" date="2022-11" db="EMBL/GenBank/DDBJ databases">
        <authorList>
            <person name="Petersen C."/>
        </authorList>
    </citation>
    <scope>NUCLEOTIDE SEQUENCE</scope>
    <source>
        <strain evidence="1">IBT 26290</strain>
    </source>
</reference>
<accession>A0A9W9HWA3</accession>
<dbReference type="RefSeq" id="XP_056540165.1">
    <property type="nucleotide sequence ID" value="XM_056690400.1"/>
</dbReference>
<keyword evidence="2" id="KW-1185">Reference proteome</keyword>
<reference evidence="1" key="2">
    <citation type="journal article" date="2023" name="IMA Fungus">
        <title>Comparative genomic study of the Penicillium genus elucidates a diverse pangenome and 15 lateral gene transfer events.</title>
        <authorList>
            <person name="Petersen C."/>
            <person name="Sorensen T."/>
            <person name="Nielsen M.R."/>
            <person name="Sondergaard T.E."/>
            <person name="Sorensen J.L."/>
            <person name="Fitzpatrick D.A."/>
            <person name="Frisvad J.C."/>
            <person name="Nielsen K.L."/>
        </authorList>
    </citation>
    <scope>NUCLEOTIDE SEQUENCE</scope>
    <source>
        <strain evidence="1">IBT 26290</strain>
    </source>
</reference>